<evidence type="ECO:0000313" key="2">
    <source>
        <dbReference type="Proteomes" id="UP000828922"/>
    </source>
</evidence>
<accession>A0ACB8HKU7</accession>
<evidence type="ECO:0000313" key="1">
    <source>
        <dbReference type="EMBL" id="KAH9556849.1"/>
    </source>
</evidence>
<gene>
    <name evidence="1" type="ORF">CY35_07G052500</name>
</gene>
<protein>
    <submittedName>
        <fullName evidence="1">Uncharacterized protein</fullName>
    </submittedName>
</protein>
<comment type="caution">
    <text evidence="1">The sequence shown here is derived from an EMBL/GenBank/DDBJ whole genome shotgun (WGS) entry which is preliminary data.</text>
</comment>
<organism evidence="1 2">
    <name type="scientific">Sphagnum magellanicum</name>
    <dbReference type="NCBI Taxonomy" id="128215"/>
    <lineage>
        <taxon>Eukaryota</taxon>
        <taxon>Viridiplantae</taxon>
        <taxon>Streptophyta</taxon>
        <taxon>Embryophyta</taxon>
        <taxon>Bryophyta</taxon>
        <taxon>Sphagnophytina</taxon>
        <taxon>Sphagnopsida</taxon>
        <taxon>Sphagnales</taxon>
        <taxon>Sphagnaceae</taxon>
        <taxon>Sphagnum</taxon>
    </lineage>
</organism>
<dbReference type="EMBL" id="CM038913">
    <property type="protein sequence ID" value="KAH9556849.1"/>
    <property type="molecule type" value="Genomic_DNA"/>
</dbReference>
<name>A0ACB8HKU7_9BRYO</name>
<keyword evidence="2" id="KW-1185">Reference proteome</keyword>
<dbReference type="Proteomes" id="UP000828922">
    <property type="component" value="Linkage Group LG07"/>
</dbReference>
<proteinExistence type="predicted"/>
<reference evidence="2" key="1">
    <citation type="journal article" date="2022" name="New Phytol.">
        <title>Phylogenomic structure and speciation in an emerging model: the Sphagnum magellanicum complex (Bryophyta).</title>
        <authorList>
            <person name="Shaw A.J."/>
            <person name="Piatkowski B."/>
            <person name="Duffy A.M."/>
            <person name="Aguero B."/>
            <person name="Imwattana K."/>
            <person name="Nieto-Lugilde M."/>
            <person name="Healey A."/>
            <person name="Weston D.J."/>
            <person name="Patel M.N."/>
            <person name="Schmutz J."/>
            <person name="Grimwood J."/>
            <person name="Yavitt J.B."/>
            <person name="Hassel K."/>
            <person name="Stenoien H.K."/>
            <person name="Flatberg K.I."/>
            <person name="Bickford C.P."/>
            <person name="Hicks K.A."/>
        </authorList>
    </citation>
    <scope>NUCLEOTIDE SEQUENCE [LARGE SCALE GENOMIC DNA]</scope>
</reference>
<sequence>MADKTPKNTADILTHLSNVLPTGTFLVFQVLAPLATNNGDCHNTEKVVTSAALVILSALCFFTCYTDSYKTDHGTLYYGLVTSRGLWNLNFKHTHNCYPFLLMQIFWISMLFVPATTTRTKCGENVWNVCLL</sequence>